<name>A0A6A6V2E7_9PLEO</name>
<evidence type="ECO:0000256" key="1">
    <source>
        <dbReference type="SAM" id="SignalP"/>
    </source>
</evidence>
<dbReference type="AlphaFoldDB" id="A0A6A6V2E7"/>
<organism evidence="2 3">
    <name type="scientific">Sporormia fimetaria CBS 119925</name>
    <dbReference type="NCBI Taxonomy" id="1340428"/>
    <lineage>
        <taxon>Eukaryota</taxon>
        <taxon>Fungi</taxon>
        <taxon>Dikarya</taxon>
        <taxon>Ascomycota</taxon>
        <taxon>Pezizomycotina</taxon>
        <taxon>Dothideomycetes</taxon>
        <taxon>Pleosporomycetidae</taxon>
        <taxon>Pleosporales</taxon>
        <taxon>Sporormiaceae</taxon>
        <taxon>Sporormia</taxon>
    </lineage>
</organism>
<accession>A0A6A6V2E7</accession>
<sequence length="129" mass="13676">MRPGNLVAAILSCGFVTVTGQSLPTSTTSLDSSTITFQAVTPAPICTSRLCLCGRCLDPQQFNKCACDAKLPWLGAKWSSYLFGTGTSCRTVTATCPPGDWRGGTYHPRVSGPFAPEMAERTPAPMVVE</sequence>
<evidence type="ECO:0000313" key="2">
    <source>
        <dbReference type="EMBL" id="KAF2743770.1"/>
    </source>
</evidence>
<reference evidence="2" key="1">
    <citation type="journal article" date="2020" name="Stud. Mycol.">
        <title>101 Dothideomycetes genomes: a test case for predicting lifestyles and emergence of pathogens.</title>
        <authorList>
            <person name="Haridas S."/>
            <person name="Albert R."/>
            <person name="Binder M."/>
            <person name="Bloem J."/>
            <person name="Labutti K."/>
            <person name="Salamov A."/>
            <person name="Andreopoulos B."/>
            <person name="Baker S."/>
            <person name="Barry K."/>
            <person name="Bills G."/>
            <person name="Bluhm B."/>
            <person name="Cannon C."/>
            <person name="Castanera R."/>
            <person name="Culley D."/>
            <person name="Daum C."/>
            <person name="Ezra D."/>
            <person name="Gonzalez J."/>
            <person name="Henrissat B."/>
            <person name="Kuo A."/>
            <person name="Liang C."/>
            <person name="Lipzen A."/>
            <person name="Lutzoni F."/>
            <person name="Magnuson J."/>
            <person name="Mondo S."/>
            <person name="Nolan M."/>
            <person name="Ohm R."/>
            <person name="Pangilinan J."/>
            <person name="Park H.-J."/>
            <person name="Ramirez L."/>
            <person name="Alfaro M."/>
            <person name="Sun H."/>
            <person name="Tritt A."/>
            <person name="Yoshinaga Y."/>
            <person name="Zwiers L.-H."/>
            <person name="Turgeon B."/>
            <person name="Goodwin S."/>
            <person name="Spatafora J."/>
            <person name="Crous P."/>
            <person name="Grigoriev I."/>
        </authorList>
    </citation>
    <scope>NUCLEOTIDE SEQUENCE</scope>
    <source>
        <strain evidence="2">CBS 119925</strain>
    </source>
</reference>
<protein>
    <submittedName>
        <fullName evidence="2">Uncharacterized protein</fullName>
    </submittedName>
</protein>
<gene>
    <name evidence="2" type="ORF">M011DRAFT_212071</name>
</gene>
<proteinExistence type="predicted"/>
<keyword evidence="3" id="KW-1185">Reference proteome</keyword>
<evidence type="ECO:0000313" key="3">
    <source>
        <dbReference type="Proteomes" id="UP000799440"/>
    </source>
</evidence>
<dbReference type="Proteomes" id="UP000799440">
    <property type="component" value="Unassembled WGS sequence"/>
</dbReference>
<dbReference type="EMBL" id="MU006594">
    <property type="protein sequence ID" value="KAF2743770.1"/>
    <property type="molecule type" value="Genomic_DNA"/>
</dbReference>
<keyword evidence="1" id="KW-0732">Signal</keyword>
<feature type="chain" id="PRO_5025607789" evidence="1">
    <location>
        <begin position="21"/>
        <end position="129"/>
    </location>
</feature>
<feature type="signal peptide" evidence="1">
    <location>
        <begin position="1"/>
        <end position="20"/>
    </location>
</feature>